<dbReference type="RefSeq" id="XP_056068368.1">
    <property type="nucleotide sequence ID" value="XM_056216812.1"/>
</dbReference>
<dbReference type="AlphaFoldDB" id="A0A9W8XFP2"/>
<reference evidence="4" key="1">
    <citation type="submission" date="2022-10" db="EMBL/GenBank/DDBJ databases">
        <title>Tapping the CABI collections for fungal endophytes: first genome assemblies for Collariella, Neodidymelliopsis, Ascochyta clinopodiicola, Didymella pomorum, Didymosphaeria variabile, Neocosmospora piperis and Neocucurbitaria cava.</title>
        <authorList>
            <person name="Hill R."/>
        </authorList>
    </citation>
    <scope>NUCLEOTIDE SEQUENCE</scope>
    <source>
        <strain evidence="4">IMI 356815</strain>
    </source>
</reference>
<dbReference type="InterPro" id="IPR036396">
    <property type="entry name" value="Cyt_P450_sf"/>
</dbReference>
<protein>
    <recommendedName>
        <fullName evidence="6">Cytochrome P450</fullName>
    </recommendedName>
</protein>
<dbReference type="OrthoDB" id="1470350at2759"/>
<organism evidence="4 5">
    <name type="scientific">Didymosphaeria variabile</name>
    <dbReference type="NCBI Taxonomy" id="1932322"/>
    <lineage>
        <taxon>Eukaryota</taxon>
        <taxon>Fungi</taxon>
        <taxon>Dikarya</taxon>
        <taxon>Ascomycota</taxon>
        <taxon>Pezizomycotina</taxon>
        <taxon>Dothideomycetes</taxon>
        <taxon>Pleosporomycetidae</taxon>
        <taxon>Pleosporales</taxon>
        <taxon>Massarineae</taxon>
        <taxon>Didymosphaeriaceae</taxon>
        <taxon>Didymosphaeria</taxon>
    </lineage>
</organism>
<dbReference type="SUPFAM" id="SSF48264">
    <property type="entry name" value="Cytochrome P450"/>
    <property type="match status" value="2"/>
</dbReference>
<evidence type="ECO:0000313" key="5">
    <source>
        <dbReference type="Proteomes" id="UP001140513"/>
    </source>
</evidence>
<dbReference type="CDD" id="cd11058">
    <property type="entry name" value="CYP60B-like"/>
    <property type="match status" value="1"/>
</dbReference>
<proteinExistence type="inferred from homology"/>
<dbReference type="GO" id="GO:0005506">
    <property type="term" value="F:iron ion binding"/>
    <property type="evidence" value="ECO:0007669"/>
    <property type="project" value="InterPro"/>
</dbReference>
<dbReference type="InterPro" id="IPR002401">
    <property type="entry name" value="Cyt_P450_E_grp-I"/>
</dbReference>
<dbReference type="PRINTS" id="PR00385">
    <property type="entry name" value="P450"/>
</dbReference>
<dbReference type="PRINTS" id="PR00463">
    <property type="entry name" value="EP450I"/>
</dbReference>
<gene>
    <name evidence="4" type="ORF">N0V89_008053</name>
</gene>
<dbReference type="Gene3D" id="1.10.630.10">
    <property type="entry name" value="Cytochrome P450"/>
    <property type="match status" value="2"/>
</dbReference>
<dbReference type="GO" id="GO:0016705">
    <property type="term" value="F:oxidoreductase activity, acting on paired donors, with incorporation or reduction of molecular oxygen"/>
    <property type="evidence" value="ECO:0007669"/>
    <property type="project" value="InterPro"/>
</dbReference>
<dbReference type="InterPro" id="IPR050121">
    <property type="entry name" value="Cytochrome_P450_monoxygenase"/>
</dbReference>
<evidence type="ECO:0000256" key="1">
    <source>
        <dbReference type="ARBA" id="ARBA00010617"/>
    </source>
</evidence>
<keyword evidence="2" id="KW-0349">Heme</keyword>
<keyword evidence="2" id="KW-0479">Metal-binding</keyword>
<comment type="similarity">
    <text evidence="1">Belongs to the cytochrome P450 family.</text>
</comment>
<accession>A0A9W8XFP2</accession>
<evidence type="ECO:0008006" key="6">
    <source>
        <dbReference type="Google" id="ProtNLM"/>
    </source>
</evidence>
<keyword evidence="5" id="KW-1185">Reference proteome</keyword>
<sequence length="935" mass="105288">MNSITLDSTGIDFWRWGLVSQGIILGGVISLSLITVGVLYGVYNAFIHPLRRYPGPLLWTAFRFPYVIAIHSGDIHRRLKTYHDEYGPIVRIAPNELSYADPSAWKDIYGNRPGHQPLERNRTWFKKMSPDEPHSLMGYNEEAHARQKRAFAQSFSDKSLRDQSPVIESYIDSFVSALRARTSGRQWTKKTVDLSQWFVFLMFDISGDLSFGESFGCLSTGRAHPWVEIAQDFGKGLSLIASVNMYPPVDKLLRYIIPKRIRQRQVTHREMSASMAKKRLSLKVDRPDWVSPAKRYDDHKDALSESEWAINMTIIIFAGAETTASALCAITRHLLQNRGALHRVTEEIRSAFTTESEVKITSTGNLPYLNAVINEGLRIAPPSVIGVPRVVPKGGDTICGQWVPEGTYVAYNQFSANRQQHNFHHPNSFIPERFLDPDSKADNLASFQPFQMGRHVCIGMKLAYAELRVTLARLLFAFDIRLADEEDRWDWGEQNTYIFWDKRPLNKINYHSQTADTMLSPVFIISLAVAALLLRCIITALRSPLSHIPGPWHTRFTALSLRLAIIKGRRIHHVDSLHQKYGPTVRIAPAELAVSELSAFSQIHRIGSRFVKSPWYEGSHRGGKPGIFAMQDVKEHAQRRRLFARAFSYTGIATHWEGTIREKASLAIRRIKECAREGGQGHSLDGKDAERKSDGADVMKWWTLMATDVIAHLAFGESFGMLELGRQTPYIDALQSVLLGSVLRGEVPFLWHIARWIPFGRLYAITQAEGLVMQHGSRAIHNMRREGGGVQNLFGQMEAAAEKDDGSITDEEVKREAGNLIIAGSDTTAVTLTYMVWAILKQPALQRELEAEIAGLSDALHLNELVNNAPLLNSVIEETLRLYGAAPGALPRMVPKEGAVFGGYQIPRGVEVSTQAYTIHRHPDLWTDPLRYVLF</sequence>
<evidence type="ECO:0000313" key="4">
    <source>
        <dbReference type="EMBL" id="KAJ4349438.1"/>
    </source>
</evidence>
<comment type="caution">
    <text evidence="4">The sequence shown here is derived from an EMBL/GenBank/DDBJ whole genome shotgun (WGS) entry which is preliminary data.</text>
</comment>
<dbReference type="GeneID" id="80911583"/>
<dbReference type="Proteomes" id="UP001140513">
    <property type="component" value="Unassembled WGS sequence"/>
</dbReference>
<keyword evidence="3" id="KW-0812">Transmembrane</keyword>
<keyword evidence="3" id="KW-0472">Membrane</keyword>
<dbReference type="InterPro" id="IPR001128">
    <property type="entry name" value="Cyt_P450"/>
</dbReference>
<dbReference type="EMBL" id="JAPEUX010000006">
    <property type="protein sequence ID" value="KAJ4349438.1"/>
    <property type="molecule type" value="Genomic_DNA"/>
</dbReference>
<keyword evidence="2" id="KW-0408">Iron</keyword>
<comment type="cofactor">
    <cofactor evidence="2">
        <name>heme</name>
        <dbReference type="ChEBI" id="CHEBI:30413"/>
    </cofactor>
</comment>
<name>A0A9W8XFP2_9PLEO</name>
<dbReference type="GO" id="GO:0020037">
    <property type="term" value="F:heme binding"/>
    <property type="evidence" value="ECO:0007669"/>
    <property type="project" value="InterPro"/>
</dbReference>
<feature type="binding site" description="axial binding residue" evidence="2">
    <location>
        <position position="457"/>
    </location>
    <ligand>
        <name>heme</name>
        <dbReference type="ChEBI" id="CHEBI:30413"/>
    </ligand>
    <ligandPart>
        <name>Fe</name>
        <dbReference type="ChEBI" id="CHEBI:18248"/>
    </ligandPart>
</feature>
<dbReference type="GO" id="GO:0004497">
    <property type="term" value="F:monooxygenase activity"/>
    <property type="evidence" value="ECO:0007669"/>
    <property type="project" value="InterPro"/>
</dbReference>
<feature type="transmembrane region" description="Helical" evidence="3">
    <location>
        <begin position="23"/>
        <end position="43"/>
    </location>
</feature>
<keyword evidence="3" id="KW-1133">Transmembrane helix</keyword>
<dbReference type="PANTHER" id="PTHR24305:SF166">
    <property type="entry name" value="CYTOCHROME P450 12A4, MITOCHONDRIAL-RELATED"/>
    <property type="match status" value="1"/>
</dbReference>
<dbReference type="PANTHER" id="PTHR24305">
    <property type="entry name" value="CYTOCHROME P450"/>
    <property type="match status" value="1"/>
</dbReference>
<dbReference type="Pfam" id="PF00067">
    <property type="entry name" value="p450"/>
    <property type="match status" value="2"/>
</dbReference>
<evidence type="ECO:0000256" key="3">
    <source>
        <dbReference type="SAM" id="Phobius"/>
    </source>
</evidence>
<evidence type="ECO:0000256" key="2">
    <source>
        <dbReference type="PIRSR" id="PIRSR602401-1"/>
    </source>
</evidence>